<evidence type="ECO:0000313" key="2">
    <source>
        <dbReference type="EMBL" id="KLO14380.1"/>
    </source>
</evidence>
<sequence>MKYSLGFLTATALCVAPMVLVNCDSSCGNGQIELGIAGSNQVIIFANDCGVIDETEPGQSVACNNGFVDGTSISCNNGFISVVTTPDGSQFGDCEGVAASACGISADAVCCVRL</sequence>
<evidence type="ECO:0000256" key="1">
    <source>
        <dbReference type="SAM" id="SignalP"/>
    </source>
</evidence>
<dbReference type="AlphaFoldDB" id="A0A0H2RQX8"/>
<dbReference type="OrthoDB" id="3320700at2759"/>
<keyword evidence="1" id="KW-0732">Signal</keyword>
<dbReference type="InParanoid" id="A0A0H2RQX8"/>
<accession>A0A0H2RQX8</accession>
<proteinExistence type="predicted"/>
<keyword evidence="3" id="KW-1185">Reference proteome</keyword>
<name>A0A0H2RQX8_9AGAM</name>
<gene>
    <name evidence="2" type="ORF">SCHPADRAFT_939570</name>
</gene>
<dbReference type="EMBL" id="KQ085944">
    <property type="protein sequence ID" value="KLO14380.1"/>
    <property type="molecule type" value="Genomic_DNA"/>
</dbReference>
<organism evidence="2 3">
    <name type="scientific">Schizopora paradoxa</name>
    <dbReference type="NCBI Taxonomy" id="27342"/>
    <lineage>
        <taxon>Eukaryota</taxon>
        <taxon>Fungi</taxon>
        <taxon>Dikarya</taxon>
        <taxon>Basidiomycota</taxon>
        <taxon>Agaricomycotina</taxon>
        <taxon>Agaricomycetes</taxon>
        <taxon>Hymenochaetales</taxon>
        <taxon>Schizoporaceae</taxon>
        <taxon>Schizopora</taxon>
    </lineage>
</organism>
<evidence type="ECO:0008006" key="4">
    <source>
        <dbReference type="Google" id="ProtNLM"/>
    </source>
</evidence>
<dbReference type="Proteomes" id="UP000053477">
    <property type="component" value="Unassembled WGS sequence"/>
</dbReference>
<evidence type="ECO:0000313" key="3">
    <source>
        <dbReference type="Proteomes" id="UP000053477"/>
    </source>
</evidence>
<reference evidence="2 3" key="1">
    <citation type="submission" date="2015-04" db="EMBL/GenBank/DDBJ databases">
        <title>Complete genome sequence of Schizopora paradoxa KUC8140, a cosmopolitan wood degrader in East Asia.</title>
        <authorList>
            <consortium name="DOE Joint Genome Institute"/>
            <person name="Min B."/>
            <person name="Park H."/>
            <person name="Jang Y."/>
            <person name="Kim J.-J."/>
            <person name="Kim K.H."/>
            <person name="Pangilinan J."/>
            <person name="Lipzen A."/>
            <person name="Riley R."/>
            <person name="Grigoriev I.V."/>
            <person name="Spatafora J.W."/>
            <person name="Choi I.-G."/>
        </authorList>
    </citation>
    <scope>NUCLEOTIDE SEQUENCE [LARGE SCALE GENOMIC DNA]</scope>
    <source>
        <strain evidence="2 3">KUC8140</strain>
    </source>
</reference>
<protein>
    <recommendedName>
        <fullName evidence="4">Cyanovirin-N domain-containing protein</fullName>
    </recommendedName>
</protein>
<feature type="chain" id="PRO_5005201927" description="Cyanovirin-N domain-containing protein" evidence="1">
    <location>
        <begin position="24"/>
        <end position="114"/>
    </location>
</feature>
<feature type="signal peptide" evidence="1">
    <location>
        <begin position="1"/>
        <end position="23"/>
    </location>
</feature>